<reference evidence="1 2" key="1">
    <citation type="journal article" date="2020" name="Food Funct.">
        <title>Screening of Lactobacillus salivarius strains from the feces of Chinese populations and the evaluation of their effects against intestinal inflammation in mice.</title>
        <authorList>
            <person name="Zhai Q."/>
            <person name="Shen X."/>
            <person name="Cen S."/>
            <person name="Zhang C."/>
            <person name="Tian F."/>
            <person name="Zhao J."/>
            <person name="Zhang H."/>
            <person name="Xue Y."/>
            <person name="Chen W."/>
        </authorList>
    </citation>
    <scope>NUCLEOTIDE SEQUENCE [LARGE SCALE GENOMIC DNA]</scope>
    <source>
        <strain evidence="1 2">FYNDL5_1.scaf</strain>
    </source>
</reference>
<dbReference type="InterPro" id="IPR022595">
    <property type="entry name" value="Enc34_ssDNA-bd"/>
</dbReference>
<dbReference type="EMBL" id="VSUB01000017">
    <property type="protein sequence ID" value="MYY65664.1"/>
    <property type="molecule type" value="Genomic_DNA"/>
</dbReference>
<dbReference type="Gene3D" id="2.40.50.140">
    <property type="entry name" value="Nucleic acid-binding proteins"/>
    <property type="match status" value="1"/>
</dbReference>
<dbReference type="RefSeq" id="WP_161023060.1">
    <property type="nucleotide sequence ID" value="NZ_JAPWJV010000022.1"/>
</dbReference>
<comment type="caution">
    <text evidence="1">The sequence shown here is derived from an EMBL/GenBank/DDBJ whole genome shotgun (WGS) entry which is preliminary data.</text>
</comment>
<dbReference type="InterPro" id="IPR012340">
    <property type="entry name" value="NA-bd_OB-fold"/>
</dbReference>
<name>A0A6N9IWM7_9LACO</name>
<evidence type="ECO:0000313" key="1">
    <source>
        <dbReference type="EMBL" id="MYY65664.1"/>
    </source>
</evidence>
<proteinExistence type="predicted"/>
<gene>
    <name evidence="1" type="ORF">FYL25_09710</name>
</gene>
<protein>
    <submittedName>
        <fullName evidence="1">DUF2815 family protein</fullName>
    </submittedName>
</protein>
<sequence>MNLRRNNNMSNQTKVVTGINTRLSYANIWEPKSINGGKEKYSVSLIIPKSDTKTIQAINKAIDAAIEEGIGKFGGKKPNKAALKLPLRDGDVEKDDLNYADCYFLNANSITAPQIVDKQVQPILNRDEVYSGCYARVSISFYAFNTNGNRGIACGLGNIQKIRDGEPLGGHSTAIDDFSAVDDEPDFLA</sequence>
<dbReference type="SUPFAM" id="SSF50249">
    <property type="entry name" value="Nucleic acid-binding proteins"/>
    <property type="match status" value="1"/>
</dbReference>
<evidence type="ECO:0000313" key="2">
    <source>
        <dbReference type="Proteomes" id="UP000471678"/>
    </source>
</evidence>
<dbReference type="AlphaFoldDB" id="A0A6N9IWM7"/>
<dbReference type="Proteomes" id="UP000471678">
    <property type="component" value="Unassembled WGS sequence"/>
</dbReference>
<organism evidence="1 2">
    <name type="scientific">Ligilactobacillus salivarius</name>
    <dbReference type="NCBI Taxonomy" id="1624"/>
    <lineage>
        <taxon>Bacteria</taxon>
        <taxon>Bacillati</taxon>
        <taxon>Bacillota</taxon>
        <taxon>Bacilli</taxon>
        <taxon>Lactobacillales</taxon>
        <taxon>Lactobacillaceae</taxon>
        <taxon>Ligilactobacillus</taxon>
    </lineage>
</organism>
<dbReference type="Pfam" id="PF10991">
    <property type="entry name" value="Enc34_ssDNA-bd"/>
    <property type="match status" value="1"/>
</dbReference>
<accession>A0A6N9IWM7</accession>